<accession>A0ABR3FEE3</accession>
<keyword evidence="1" id="KW-0732">Signal</keyword>
<dbReference type="Proteomes" id="UP001465976">
    <property type="component" value="Unassembled WGS sequence"/>
</dbReference>
<feature type="chain" id="PRO_5047247323" description="Secreted protein" evidence="1">
    <location>
        <begin position="21"/>
        <end position="94"/>
    </location>
</feature>
<comment type="caution">
    <text evidence="2">The sequence shown here is derived from an EMBL/GenBank/DDBJ whole genome shotgun (WGS) entry which is preliminary data.</text>
</comment>
<organism evidence="2 3">
    <name type="scientific">Marasmius crinis-equi</name>
    <dbReference type="NCBI Taxonomy" id="585013"/>
    <lineage>
        <taxon>Eukaryota</taxon>
        <taxon>Fungi</taxon>
        <taxon>Dikarya</taxon>
        <taxon>Basidiomycota</taxon>
        <taxon>Agaricomycotina</taxon>
        <taxon>Agaricomycetes</taxon>
        <taxon>Agaricomycetidae</taxon>
        <taxon>Agaricales</taxon>
        <taxon>Marasmiineae</taxon>
        <taxon>Marasmiaceae</taxon>
        <taxon>Marasmius</taxon>
    </lineage>
</organism>
<proteinExistence type="predicted"/>
<evidence type="ECO:0008006" key="4">
    <source>
        <dbReference type="Google" id="ProtNLM"/>
    </source>
</evidence>
<reference evidence="2 3" key="1">
    <citation type="submission" date="2024-02" db="EMBL/GenBank/DDBJ databases">
        <title>A draft genome for the cacao thread blight pathogen Marasmius crinis-equi.</title>
        <authorList>
            <person name="Cohen S.P."/>
            <person name="Baruah I.K."/>
            <person name="Amoako-Attah I."/>
            <person name="Bukari Y."/>
            <person name="Meinhardt L.W."/>
            <person name="Bailey B.A."/>
        </authorList>
    </citation>
    <scope>NUCLEOTIDE SEQUENCE [LARGE SCALE GENOMIC DNA]</scope>
    <source>
        <strain evidence="2 3">GH-76</strain>
    </source>
</reference>
<gene>
    <name evidence="2" type="ORF">V5O48_008458</name>
</gene>
<keyword evidence="3" id="KW-1185">Reference proteome</keyword>
<sequence length="94" mass="10400">MQMRITLALVVFTLFMLVNGIPAPGTQQHGSMDDRSTINKRGFITVDGAEHGSVGYAFPRYDPLSDSYYRLQLSRKVEKRGHIAADTVARGGQD</sequence>
<feature type="signal peptide" evidence="1">
    <location>
        <begin position="1"/>
        <end position="20"/>
    </location>
</feature>
<protein>
    <recommendedName>
        <fullName evidence="4">Secreted protein</fullName>
    </recommendedName>
</protein>
<name>A0ABR3FEE3_9AGAR</name>
<evidence type="ECO:0000313" key="2">
    <source>
        <dbReference type="EMBL" id="KAL0573505.1"/>
    </source>
</evidence>
<dbReference type="EMBL" id="JBAHYK010000498">
    <property type="protein sequence ID" value="KAL0573505.1"/>
    <property type="molecule type" value="Genomic_DNA"/>
</dbReference>
<evidence type="ECO:0000256" key="1">
    <source>
        <dbReference type="SAM" id="SignalP"/>
    </source>
</evidence>
<evidence type="ECO:0000313" key="3">
    <source>
        <dbReference type="Proteomes" id="UP001465976"/>
    </source>
</evidence>